<dbReference type="SUPFAM" id="SSF46689">
    <property type="entry name" value="Homeodomain-like"/>
    <property type="match status" value="1"/>
</dbReference>
<dbReference type="InterPro" id="IPR009057">
    <property type="entry name" value="Homeodomain-like_sf"/>
</dbReference>
<dbReference type="SMART" id="SM00454">
    <property type="entry name" value="SAM"/>
    <property type="match status" value="1"/>
</dbReference>
<dbReference type="Gene3D" id="3.90.1150.190">
    <property type="entry name" value="SLED domain"/>
    <property type="match status" value="1"/>
</dbReference>
<dbReference type="Gene3D" id="1.10.10.10">
    <property type="entry name" value="Winged helix-like DNA-binding domain superfamily/Winged helix DNA-binding domain"/>
    <property type="match status" value="1"/>
</dbReference>
<dbReference type="InterPro" id="IPR050548">
    <property type="entry name" value="PcG_chromatin_remod_factors"/>
</dbReference>
<protein>
    <submittedName>
        <fullName evidence="6">Polyhomeotic-like protein 2</fullName>
    </submittedName>
</protein>
<dbReference type="InterPro" id="IPR036388">
    <property type="entry name" value="WH-like_DNA-bd_sf"/>
</dbReference>
<feature type="domain" description="SAM" evidence="5">
    <location>
        <begin position="896"/>
        <end position="960"/>
    </location>
</feature>
<dbReference type="InterPro" id="IPR013761">
    <property type="entry name" value="SAM/pointed_sf"/>
</dbReference>
<dbReference type="GO" id="GO:0003682">
    <property type="term" value="F:chromatin binding"/>
    <property type="evidence" value="ECO:0007669"/>
    <property type="project" value="TreeGrafter"/>
</dbReference>
<evidence type="ECO:0000256" key="1">
    <source>
        <dbReference type="ARBA" id="ARBA00004123"/>
    </source>
</evidence>
<organism evidence="6 7">
    <name type="scientific">Geodia barretti</name>
    <name type="common">Barrett's horny sponge</name>
    <dbReference type="NCBI Taxonomy" id="519541"/>
    <lineage>
        <taxon>Eukaryota</taxon>
        <taxon>Metazoa</taxon>
        <taxon>Porifera</taxon>
        <taxon>Demospongiae</taxon>
        <taxon>Heteroscleromorpha</taxon>
        <taxon>Tetractinellida</taxon>
        <taxon>Astrophorina</taxon>
        <taxon>Geodiidae</taxon>
        <taxon>Geodia</taxon>
    </lineage>
</organism>
<dbReference type="Gene3D" id="1.10.150.50">
    <property type="entry name" value="Transcription Factor, Ets-1"/>
    <property type="match status" value="1"/>
</dbReference>
<proteinExistence type="predicted"/>
<dbReference type="EMBL" id="CASHTH010003849">
    <property type="protein sequence ID" value="CAI8050287.1"/>
    <property type="molecule type" value="Genomic_DNA"/>
</dbReference>
<dbReference type="Proteomes" id="UP001174909">
    <property type="component" value="Unassembled WGS sequence"/>
</dbReference>
<gene>
    <name evidence="6" type="ORF">GBAR_LOCUS27631</name>
</gene>
<dbReference type="InterPro" id="IPR038348">
    <property type="entry name" value="SLED_sf"/>
</dbReference>
<feature type="region of interest" description="Disordered" evidence="4">
    <location>
        <begin position="699"/>
        <end position="719"/>
    </location>
</feature>
<feature type="compositionally biased region" description="Basic residues" evidence="4">
    <location>
        <begin position="577"/>
        <end position="587"/>
    </location>
</feature>
<keyword evidence="2" id="KW-0678">Repressor</keyword>
<dbReference type="AlphaFoldDB" id="A0AA35TNL0"/>
<evidence type="ECO:0000313" key="6">
    <source>
        <dbReference type="EMBL" id="CAI8050287.1"/>
    </source>
</evidence>
<feature type="compositionally biased region" description="Polar residues" evidence="4">
    <location>
        <begin position="563"/>
        <end position="572"/>
    </location>
</feature>
<name>A0AA35TNL0_GEOBA</name>
<feature type="compositionally biased region" description="Polar residues" evidence="4">
    <location>
        <begin position="709"/>
        <end position="719"/>
    </location>
</feature>
<dbReference type="GO" id="GO:0005634">
    <property type="term" value="C:nucleus"/>
    <property type="evidence" value="ECO:0007669"/>
    <property type="project" value="UniProtKB-SubCell"/>
</dbReference>
<evidence type="ECO:0000313" key="7">
    <source>
        <dbReference type="Proteomes" id="UP001174909"/>
    </source>
</evidence>
<dbReference type="PROSITE" id="PS50105">
    <property type="entry name" value="SAM_DOMAIN"/>
    <property type="match status" value="1"/>
</dbReference>
<keyword evidence="7" id="KW-1185">Reference proteome</keyword>
<dbReference type="SUPFAM" id="SSF47769">
    <property type="entry name" value="SAM/Pointed domain"/>
    <property type="match status" value="1"/>
</dbReference>
<dbReference type="GO" id="GO:0042393">
    <property type="term" value="F:histone binding"/>
    <property type="evidence" value="ECO:0007669"/>
    <property type="project" value="TreeGrafter"/>
</dbReference>
<keyword evidence="3" id="KW-0539">Nucleus</keyword>
<reference evidence="6" key="1">
    <citation type="submission" date="2023-03" db="EMBL/GenBank/DDBJ databases">
        <authorList>
            <person name="Steffen K."/>
            <person name="Cardenas P."/>
        </authorList>
    </citation>
    <scope>NUCLEOTIDE SEQUENCE</scope>
</reference>
<evidence type="ECO:0000256" key="2">
    <source>
        <dbReference type="ARBA" id="ARBA00022491"/>
    </source>
</evidence>
<evidence type="ECO:0000256" key="4">
    <source>
        <dbReference type="SAM" id="MobiDB-lite"/>
    </source>
</evidence>
<evidence type="ECO:0000256" key="3">
    <source>
        <dbReference type="ARBA" id="ARBA00023242"/>
    </source>
</evidence>
<accession>A0AA35TNL0</accession>
<comment type="caution">
    <text evidence="6">The sequence shown here is derived from an EMBL/GenBank/DDBJ whole genome shotgun (WGS) entry which is preliminary data.</text>
</comment>
<dbReference type="Pfam" id="PF12140">
    <property type="entry name" value="SLED"/>
    <property type="match status" value="1"/>
</dbReference>
<sequence length="964" mass="102705">MSAESDASNNAILRSLLELAGEENAQLTGGSGGVNSENVAQLLAAAIAQVGQSILAGSGQSARGVGGPEGGVAAGETAALNQTSSSSSENLPVNPESAVSTASGDAAVFDLREAYESVPQASTLAITDADVVSTVEVPANGTKPRPLCVKFPIELRKRIISMRKSGRLSKDIAKELKVSVSGVQKVWERFLATGMAHDRKPSSYAGRPRKSTYSQEVYSPGFDLQPLDDVFSASHIEYVATPTSATPTTSGIPPNSDVIITDESEVFTEGATVEIVETTPLSVPPPKSPKKKGAPAYRGKLLHKLVEECPLATLRDRPDGVTNPHVQNLMVSVTRPLYLEYVLGHPFGKVPPSRAFDGCTPTEAEVILTDPANPVGKTLLAALGYSTKVYFNACCRPSPLFDETLLLSSLPISLGPSHLADAMRNIIQLLVDFCVNPEEALNKLPTAAGPLIVAKRGDVIVSSHSIPAPGKLSEFWIQLYNHISLLQCCENFVSAHPPSAPCLLCHPFERFAQSLEILEPEEEEEEEVLLSPLPLSHSSDAHLTSDLHLHESQEVEVQVLESGTSGLTSEAPLQQRPRGRGKGRKSSKQSEKQPQSPYSVYEEQSVVSDGEFEIPPLIEEHPGSEVIVSHSGYFGMDSDQVEASEAAQNLALLASQSVATCSSLPDISHHHHHDNMTDGPPAAWEVTVSLVNSVPASSSLASWGQSSSTVATGPSSPSAEQKVSSEIVAVAMSSVHESGNSLTTGVLPSSNVAEVSIVGVGTQTEPRPTTHDTAGLASIVHTPHTARKSTPESLRRSRRKITRVRRLVSEEYFSPDNDGVSDTNARPSAKRREVLADCRVGVGDVWSVPEDGGLSLPPAKRTRSKVVGRTTEMPVVGEGDEGCVVCESGWGHPTEWGVAEVGQFIAGIPHCSGFKDVFVEHLVDGETLLSLDPQMMVKLMDLKTGPALRIHRYISSLKKHFSLS</sequence>
<dbReference type="GO" id="GO:0045892">
    <property type="term" value="P:negative regulation of DNA-templated transcription"/>
    <property type="evidence" value="ECO:0007669"/>
    <property type="project" value="TreeGrafter"/>
</dbReference>
<feature type="region of interest" description="Disordered" evidence="4">
    <location>
        <begin position="558"/>
        <end position="606"/>
    </location>
</feature>
<dbReference type="InterPro" id="IPR001660">
    <property type="entry name" value="SAM"/>
</dbReference>
<dbReference type="InterPro" id="IPR021987">
    <property type="entry name" value="SLED"/>
</dbReference>
<dbReference type="PANTHER" id="PTHR12247">
    <property type="entry name" value="POLYCOMB GROUP PROTEIN"/>
    <property type="match status" value="1"/>
</dbReference>
<comment type="subcellular location">
    <subcellularLocation>
        <location evidence="1">Nucleus</location>
    </subcellularLocation>
</comment>
<dbReference type="Pfam" id="PF00536">
    <property type="entry name" value="SAM_1"/>
    <property type="match status" value="1"/>
</dbReference>
<feature type="compositionally biased region" description="Low complexity" evidence="4">
    <location>
        <begin position="699"/>
        <end position="708"/>
    </location>
</feature>
<dbReference type="PANTHER" id="PTHR12247:SF131">
    <property type="entry name" value="LD05287P"/>
    <property type="match status" value="1"/>
</dbReference>
<evidence type="ECO:0000259" key="5">
    <source>
        <dbReference type="PROSITE" id="PS50105"/>
    </source>
</evidence>